<dbReference type="Proteomes" id="UP001458880">
    <property type="component" value="Unassembled WGS sequence"/>
</dbReference>
<dbReference type="GO" id="GO:0005319">
    <property type="term" value="F:lipid transporter activity"/>
    <property type="evidence" value="ECO:0007669"/>
    <property type="project" value="InterPro"/>
</dbReference>
<dbReference type="SUPFAM" id="SSF56968">
    <property type="entry name" value="Lipovitellin-phosvitin complex, beta-sheet shell regions"/>
    <property type="match status" value="1"/>
</dbReference>
<dbReference type="EMBL" id="JASPKY010000163">
    <property type="protein sequence ID" value="KAK9729148.1"/>
    <property type="molecule type" value="Genomic_DNA"/>
</dbReference>
<feature type="domain" description="Vitellinogen open beta-sheet" evidence="2">
    <location>
        <begin position="4"/>
        <end position="294"/>
    </location>
</feature>
<evidence type="ECO:0000259" key="2">
    <source>
        <dbReference type="SMART" id="SM01169"/>
    </source>
</evidence>
<dbReference type="PANTHER" id="PTHR23345">
    <property type="entry name" value="VITELLOGENIN-RELATED"/>
    <property type="match status" value="1"/>
</dbReference>
<sequence length="665" mass="76718">MNLMYSSALETIGSDDSYYPQGLSYVFSTSLNGAENDVVLAEALVSSVDELTNVLSQQLKETHDHEQQKKQATSGENKPYSSKSIIEKLKMHFEEREQLEGALRLSLGEAEHYFTFNNQTLDQLPEGKQKHYAIKDLENRLKNGKKISYTKFLNKHESTIAVPNIMGLPTIFQYEIPSLIRVEIVQDDDLDKMEVTFGKQHTGMEFSFEYESDEPLQLRRWLHEQLHSDDLVSSFLLSPNYDDDLAYTNLNITYNGRQSSARRVEIKLNYESEEYDEKERPEKQINWSQLPQEQQQRSKHLLEAAASKIHSADVDVIDAEVEFKGDEKFHYIAAAAFANSPVDKKSRVLAYLERKSSSSQAKPYKVSPTVHSQAKPYKVTFDSRGETPNTNGLDYEYAKKFDPTTINEIRLTYGRDYQNSAKVNVKAKLTQSQERKQYLDQTADAQECKKDIQRGNRQLPVCANVTAEANLLDEVSLKIEYSQVGERTREYVRDAYQLLSHLLYENIEERTREYVRDAYQLLSHLLYENIEENTVDMSGMEEHGQLEVQIDFESDFSSVNVTVDSKGIDIQSSLCMKEFWENFIKIKYIGVSSQNQVHPVFSVYERVLGELHQNQVYWPFCTIDKHAISTFDNVTYDAELSQDWSVVFHYVPDYAKHHDVSPSTT</sequence>
<feature type="compositionally biased region" description="Basic and acidic residues" evidence="1">
    <location>
        <begin position="60"/>
        <end position="69"/>
    </location>
</feature>
<dbReference type="InterPro" id="IPR050733">
    <property type="entry name" value="Vitellogenin/Apolipophorin"/>
</dbReference>
<feature type="region of interest" description="Disordered" evidence="1">
    <location>
        <begin position="275"/>
        <end position="298"/>
    </location>
</feature>
<evidence type="ECO:0000313" key="4">
    <source>
        <dbReference type="Proteomes" id="UP001458880"/>
    </source>
</evidence>
<dbReference type="PANTHER" id="PTHR23345:SF15">
    <property type="entry name" value="VITELLOGENIN 1-RELATED"/>
    <property type="match status" value="1"/>
</dbReference>
<evidence type="ECO:0000313" key="3">
    <source>
        <dbReference type="EMBL" id="KAK9729148.1"/>
    </source>
</evidence>
<evidence type="ECO:0000256" key="1">
    <source>
        <dbReference type="SAM" id="MobiDB-lite"/>
    </source>
</evidence>
<reference evidence="3 4" key="1">
    <citation type="journal article" date="2024" name="BMC Genomics">
        <title>De novo assembly and annotation of Popillia japonica's genome with initial clues to its potential as an invasive pest.</title>
        <authorList>
            <person name="Cucini C."/>
            <person name="Boschi S."/>
            <person name="Funari R."/>
            <person name="Cardaioli E."/>
            <person name="Iannotti N."/>
            <person name="Marturano G."/>
            <person name="Paoli F."/>
            <person name="Bruttini M."/>
            <person name="Carapelli A."/>
            <person name="Frati F."/>
            <person name="Nardi F."/>
        </authorList>
    </citation>
    <scope>NUCLEOTIDE SEQUENCE [LARGE SCALE GENOMIC DNA]</scope>
    <source>
        <strain evidence="3">DMR45628</strain>
    </source>
</reference>
<feature type="region of interest" description="Disordered" evidence="1">
    <location>
        <begin position="59"/>
        <end position="80"/>
    </location>
</feature>
<name>A0AAW1L627_POPJA</name>
<comment type="caution">
    <text evidence="3">The sequence shown here is derived from an EMBL/GenBank/DDBJ whole genome shotgun (WGS) entry which is preliminary data.</text>
</comment>
<dbReference type="InterPro" id="IPR015819">
    <property type="entry name" value="Lipid_transp_b-sht_shell"/>
</dbReference>
<organism evidence="3 4">
    <name type="scientific">Popillia japonica</name>
    <name type="common">Japanese beetle</name>
    <dbReference type="NCBI Taxonomy" id="7064"/>
    <lineage>
        <taxon>Eukaryota</taxon>
        <taxon>Metazoa</taxon>
        <taxon>Ecdysozoa</taxon>
        <taxon>Arthropoda</taxon>
        <taxon>Hexapoda</taxon>
        <taxon>Insecta</taxon>
        <taxon>Pterygota</taxon>
        <taxon>Neoptera</taxon>
        <taxon>Endopterygota</taxon>
        <taxon>Coleoptera</taxon>
        <taxon>Polyphaga</taxon>
        <taxon>Scarabaeiformia</taxon>
        <taxon>Scarabaeidae</taxon>
        <taxon>Rutelinae</taxon>
        <taxon>Popillia</taxon>
    </lineage>
</organism>
<protein>
    <submittedName>
        <fullName evidence="3">Vitellinogen, open beta-sheet</fullName>
    </submittedName>
</protein>
<feature type="compositionally biased region" description="Polar residues" evidence="1">
    <location>
        <begin position="70"/>
        <end position="80"/>
    </location>
</feature>
<keyword evidence="4" id="KW-1185">Reference proteome</keyword>
<feature type="compositionally biased region" description="Polar residues" evidence="1">
    <location>
        <begin position="285"/>
        <end position="295"/>
    </location>
</feature>
<dbReference type="InterPro" id="IPR015255">
    <property type="entry name" value="Vitellinogen_open_b-sht"/>
</dbReference>
<proteinExistence type="predicted"/>
<dbReference type="AlphaFoldDB" id="A0AAW1L627"/>
<dbReference type="Pfam" id="PF09172">
    <property type="entry name" value="Vit_open_b-sht"/>
    <property type="match status" value="1"/>
</dbReference>
<gene>
    <name evidence="3" type="ORF">QE152_g16098</name>
</gene>
<dbReference type="SMART" id="SM01169">
    <property type="entry name" value="DUF1943"/>
    <property type="match status" value="1"/>
</dbReference>
<accession>A0AAW1L627</accession>